<evidence type="ECO:0000256" key="3">
    <source>
        <dbReference type="ARBA" id="ARBA00022741"/>
    </source>
</evidence>
<organism evidence="8 9">
    <name type="scientific">Besnoitia besnoiti</name>
    <name type="common">Apicomplexan protozoan</name>
    <dbReference type="NCBI Taxonomy" id="94643"/>
    <lineage>
        <taxon>Eukaryota</taxon>
        <taxon>Sar</taxon>
        <taxon>Alveolata</taxon>
        <taxon>Apicomplexa</taxon>
        <taxon>Conoidasida</taxon>
        <taxon>Coccidia</taxon>
        <taxon>Eucoccidiorida</taxon>
        <taxon>Eimeriorina</taxon>
        <taxon>Sarcocystidae</taxon>
        <taxon>Besnoitia</taxon>
    </lineage>
</organism>
<feature type="domain" description="Protein kinase" evidence="7">
    <location>
        <begin position="67"/>
        <end position="331"/>
    </location>
</feature>
<dbReference type="InterPro" id="IPR000719">
    <property type="entry name" value="Prot_kinase_dom"/>
</dbReference>
<dbReference type="Pfam" id="PF00069">
    <property type="entry name" value="Pkinase"/>
    <property type="match status" value="1"/>
</dbReference>
<dbReference type="GO" id="GO:0005524">
    <property type="term" value="F:ATP binding"/>
    <property type="evidence" value="ECO:0007669"/>
    <property type="project" value="UniProtKB-KW"/>
</dbReference>
<dbReference type="RefSeq" id="XP_029215621.1">
    <property type="nucleotide sequence ID" value="XM_029361266.1"/>
</dbReference>
<feature type="compositionally biased region" description="Basic and acidic residues" evidence="6">
    <location>
        <begin position="1"/>
        <end position="10"/>
    </location>
</feature>
<dbReference type="OrthoDB" id="1668230at2759"/>
<keyword evidence="3" id="KW-0547">Nucleotide-binding</keyword>
<gene>
    <name evidence="8" type="ORF">BESB_025860</name>
</gene>
<name>A0A2A9M894_BESBE</name>
<dbReference type="KEGG" id="bbes:BESB_025860"/>
<dbReference type="VEuPathDB" id="ToxoDB:BESB_025860"/>
<protein>
    <submittedName>
        <fullName evidence="8">Rhoptry kinase family protein ROP35</fullName>
    </submittedName>
</protein>
<evidence type="ECO:0000256" key="1">
    <source>
        <dbReference type="ARBA" id="ARBA00022527"/>
    </source>
</evidence>
<dbReference type="PROSITE" id="PS50011">
    <property type="entry name" value="PROTEIN_KINASE_DOM"/>
    <property type="match status" value="1"/>
</dbReference>
<evidence type="ECO:0000313" key="8">
    <source>
        <dbReference type="EMBL" id="PFH31612.1"/>
    </source>
</evidence>
<evidence type="ECO:0000256" key="4">
    <source>
        <dbReference type="ARBA" id="ARBA00022777"/>
    </source>
</evidence>
<keyword evidence="4 8" id="KW-0418">Kinase</keyword>
<dbReference type="Gene3D" id="1.10.510.10">
    <property type="entry name" value="Transferase(Phosphotransferase) domain 1"/>
    <property type="match status" value="1"/>
</dbReference>
<dbReference type="InterPro" id="IPR008266">
    <property type="entry name" value="Tyr_kinase_AS"/>
</dbReference>
<dbReference type="PANTHER" id="PTHR24351">
    <property type="entry name" value="RIBOSOMAL PROTEIN S6 KINASE"/>
    <property type="match status" value="1"/>
</dbReference>
<sequence length="361" mass="40763">MDLEQQRQSEESLQDAAEPQEQPEQQRTSPDETHGPAPHSGLPDAAQAALEPQECHTIDLIRYWWNLPQLDEMQFPEFGNILRDGRRRHASRFKVVKLVPTVDAALAKFLNLSPSQRAQGIAIKARPNSVLSLLPRWSPVRESYLHTDILPKNRFLWPALGAFVGRRYPALYLVMPRARGDVWEAFKKHPEKFDLPLAIAEIVLAVKALHEAGLVHRDIALSNFYISFSGHIALGDMETVTVEGMRETQASRLGHTAPEVEGNPFTRLGLEYIAYSKKSDMSSLGAALSKFAWDKGKQETEQLILDLAKKLQDTDPARRLDFDEIMQHPLFEGIDFDAVEQGLTPPPFKDSEYTWEGAGFF</sequence>
<evidence type="ECO:0000259" key="7">
    <source>
        <dbReference type="PROSITE" id="PS50011"/>
    </source>
</evidence>
<reference evidence="8 9" key="1">
    <citation type="submission" date="2017-09" db="EMBL/GenBank/DDBJ databases">
        <title>Genome sequencing of Besnoitia besnoiti strain Bb-Ger1.</title>
        <authorList>
            <person name="Schares G."/>
            <person name="Venepally P."/>
            <person name="Lorenzi H.A."/>
        </authorList>
    </citation>
    <scope>NUCLEOTIDE SEQUENCE [LARGE SCALE GENOMIC DNA]</scope>
    <source>
        <strain evidence="8 9">Bb-Ger1</strain>
    </source>
</reference>
<dbReference type="Proteomes" id="UP000224006">
    <property type="component" value="Unassembled WGS sequence"/>
</dbReference>
<keyword evidence="2" id="KW-0808">Transferase</keyword>
<feature type="region of interest" description="Disordered" evidence="6">
    <location>
        <begin position="1"/>
        <end position="49"/>
    </location>
</feature>
<dbReference type="EMBL" id="NWUJ01000014">
    <property type="protein sequence ID" value="PFH31612.1"/>
    <property type="molecule type" value="Genomic_DNA"/>
</dbReference>
<dbReference type="GO" id="GO:0004674">
    <property type="term" value="F:protein serine/threonine kinase activity"/>
    <property type="evidence" value="ECO:0007669"/>
    <property type="project" value="UniProtKB-KW"/>
</dbReference>
<evidence type="ECO:0000256" key="5">
    <source>
        <dbReference type="ARBA" id="ARBA00022840"/>
    </source>
</evidence>
<comment type="caution">
    <text evidence="8">The sequence shown here is derived from an EMBL/GenBank/DDBJ whole genome shotgun (WGS) entry which is preliminary data.</text>
</comment>
<dbReference type="AlphaFoldDB" id="A0A2A9M894"/>
<dbReference type="SMART" id="SM00220">
    <property type="entry name" value="S_TKc"/>
    <property type="match status" value="1"/>
</dbReference>
<keyword evidence="9" id="KW-1185">Reference proteome</keyword>
<keyword evidence="1" id="KW-0723">Serine/threonine-protein kinase</keyword>
<evidence type="ECO:0000256" key="6">
    <source>
        <dbReference type="SAM" id="MobiDB-lite"/>
    </source>
</evidence>
<dbReference type="SUPFAM" id="SSF56112">
    <property type="entry name" value="Protein kinase-like (PK-like)"/>
    <property type="match status" value="1"/>
</dbReference>
<evidence type="ECO:0000313" key="9">
    <source>
        <dbReference type="Proteomes" id="UP000224006"/>
    </source>
</evidence>
<dbReference type="GeneID" id="40307638"/>
<evidence type="ECO:0000256" key="2">
    <source>
        <dbReference type="ARBA" id="ARBA00022679"/>
    </source>
</evidence>
<dbReference type="PROSITE" id="PS00109">
    <property type="entry name" value="PROTEIN_KINASE_TYR"/>
    <property type="match status" value="1"/>
</dbReference>
<dbReference type="STRING" id="94643.A0A2A9M894"/>
<dbReference type="InterPro" id="IPR011009">
    <property type="entry name" value="Kinase-like_dom_sf"/>
</dbReference>
<proteinExistence type="predicted"/>
<keyword evidence="5" id="KW-0067">ATP-binding</keyword>
<accession>A0A2A9M894</accession>